<name>A0ABP0JXK5_9DINO</name>
<keyword evidence="2" id="KW-1185">Reference proteome</keyword>
<comment type="caution">
    <text evidence="1">The sequence shown here is derived from an EMBL/GenBank/DDBJ whole genome shotgun (WGS) entry which is preliminary data.</text>
</comment>
<proteinExistence type="predicted"/>
<organism evidence="1 2">
    <name type="scientific">Durusdinium trenchii</name>
    <dbReference type="NCBI Taxonomy" id="1381693"/>
    <lineage>
        <taxon>Eukaryota</taxon>
        <taxon>Sar</taxon>
        <taxon>Alveolata</taxon>
        <taxon>Dinophyceae</taxon>
        <taxon>Suessiales</taxon>
        <taxon>Symbiodiniaceae</taxon>
        <taxon>Durusdinium</taxon>
    </lineage>
</organism>
<accession>A0ABP0JXK5</accession>
<sequence>MASSQHVRHLFNIVCLKTHSTWALKLEALFMPLEGPLQMPGFSGEISEESSCHAGLYHLLLAMCVGSLPKRLQMLKSSSSTGNLQFPHVWIPPTQVTQKLLKSQVPDMRFYQMIRSCGQIDHCV</sequence>
<evidence type="ECO:0000313" key="1">
    <source>
        <dbReference type="EMBL" id="CAK9019180.1"/>
    </source>
</evidence>
<evidence type="ECO:0000313" key="2">
    <source>
        <dbReference type="Proteomes" id="UP001642484"/>
    </source>
</evidence>
<reference evidence="1 2" key="1">
    <citation type="submission" date="2024-02" db="EMBL/GenBank/DDBJ databases">
        <authorList>
            <person name="Chen Y."/>
            <person name="Shah S."/>
            <person name="Dougan E. K."/>
            <person name="Thang M."/>
            <person name="Chan C."/>
        </authorList>
    </citation>
    <scope>NUCLEOTIDE SEQUENCE [LARGE SCALE GENOMIC DNA]</scope>
</reference>
<dbReference type="Proteomes" id="UP001642484">
    <property type="component" value="Unassembled WGS sequence"/>
</dbReference>
<dbReference type="EMBL" id="CAXAMN010006780">
    <property type="protein sequence ID" value="CAK9019180.1"/>
    <property type="molecule type" value="Genomic_DNA"/>
</dbReference>
<protein>
    <submittedName>
        <fullName evidence="1">Uncharacterized protein</fullName>
    </submittedName>
</protein>
<gene>
    <name evidence="1" type="ORF">CCMP2556_LOCUS13568</name>
</gene>